<dbReference type="GO" id="GO:0003700">
    <property type="term" value="F:DNA-binding transcription factor activity"/>
    <property type="evidence" value="ECO:0007669"/>
    <property type="project" value="InterPro"/>
</dbReference>
<keyword evidence="7" id="KW-0175">Coiled coil</keyword>
<dbReference type="InterPro" id="IPR036879">
    <property type="entry name" value="TF_MADSbox_sf"/>
</dbReference>
<organism evidence="11 12">
    <name type="scientific">Deinandra increscens subsp. villosa</name>
    <dbReference type="NCBI Taxonomy" id="3103831"/>
    <lineage>
        <taxon>Eukaryota</taxon>
        <taxon>Viridiplantae</taxon>
        <taxon>Streptophyta</taxon>
        <taxon>Embryophyta</taxon>
        <taxon>Tracheophyta</taxon>
        <taxon>Spermatophyta</taxon>
        <taxon>Magnoliopsida</taxon>
        <taxon>eudicotyledons</taxon>
        <taxon>Gunneridae</taxon>
        <taxon>Pentapetalae</taxon>
        <taxon>asterids</taxon>
        <taxon>campanulids</taxon>
        <taxon>Asterales</taxon>
        <taxon>Asteraceae</taxon>
        <taxon>Asteroideae</taxon>
        <taxon>Heliantheae alliance</taxon>
        <taxon>Madieae</taxon>
        <taxon>Madiinae</taxon>
        <taxon>Deinandra</taxon>
    </lineage>
</organism>
<proteinExistence type="predicted"/>
<evidence type="ECO:0000256" key="1">
    <source>
        <dbReference type="ARBA" id="ARBA00004123"/>
    </source>
</evidence>
<evidence type="ECO:0000256" key="3">
    <source>
        <dbReference type="ARBA" id="ARBA00023125"/>
    </source>
</evidence>
<dbReference type="InterPro" id="IPR002100">
    <property type="entry name" value="TF_MADSbox"/>
</dbReference>
<reference evidence="11 12" key="1">
    <citation type="submission" date="2024-04" db="EMBL/GenBank/DDBJ databases">
        <title>The reference genome of an endangered Asteraceae, Deinandra increscens subsp. villosa, native to the Central Coast of California.</title>
        <authorList>
            <person name="Guilliams M."/>
            <person name="Hasenstab-Lehman K."/>
            <person name="Meyer R."/>
            <person name="Mcevoy S."/>
        </authorList>
    </citation>
    <scope>NUCLEOTIDE SEQUENCE [LARGE SCALE GENOMIC DNA]</scope>
    <source>
        <tissue evidence="11">Leaf</tissue>
    </source>
</reference>
<dbReference type="SUPFAM" id="SSF55455">
    <property type="entry name" value="SRF-like"/>
    <property type="match status" value="1"/>
</dbReference>
<evidence type="ECO:0000256" key="5">
    <source>
        <dbReference type="ARBA" id="ARBA00023242"/>
    </source>
</evidence>
<feature type="compositionally biased region" description="Low complexity" evidence="8">
    <location>
        <begin position="19"/>
        <end position="31"/>
    </location>
</feature>
<keyword evidence="4" id="KW-0804">Transcription</keyword>
<evidence type="ECO:0000313" key="11">
    <source>
        <dbReference type="EMBL" id="KAK9066810.1"/>
    </source>
</evidence>
<dbReference type="InterPro" id="IPR050142">
    <property type="entry name" value="MADS-box/MEF2_TF"/>
</dbReference>
<dbReference type="Pfam" id="PF01486">
    <property type="entry name" value="K-box"/>
    <property type="match status" value="1"/>
</dbReference>
<sequence length="281" mass="32496">MDIRETKEMRIRLKSLPQNSEENSVAPSSSSKGKKMGRGRIEIKRIENKTNRQVTFCKRRNGLLKKAYELTVLCDAEITLIVFSSNGRCYEYSNKSIHSTMEKYKKAISGTPIQLSSQGMQEHMYKQESKNLRQQIQMLQNTNRHLLGEDLDRLNLRELQQLESRLEKGISRVTSKRHEMIKAETKDLEKRGIELERQNTFLRSKMEIVENMQQEKSYLSPEYYTAWQAYLSRNALHLNIMEPMVDGSSAYSIPPTPSLHLGFSEMIFSLGDAAKGVVLLR</sequence>
<dbReference type="GO" id="GO:0046983">
    <property type="term" value="F:protein dimerization activity"/>
    <property type="evidence" value="ECO:0007669"/>
    <property type="project" value="InterPro"/>
</dbReference>
<dbReference type="InterPro" id="IPR002487">
    <property type="entry name" value="TF_Kbox"/>
</dbReference>
<dbReference type="PANTHER" id="PTHR48019">
    <property type="entry name" value="SERUM RESPONSE FACTOR HOMOLOG"/>
    <property type="match status" value="1"/>
</dbReference>
<dbReference type="Proteomes" id="UP001408789">
    <property type="component" value="Unassembled WGS sequence"/>
</dbReference>
<dbReference type="GO" id="GO:0000977">
    <property type="term" value="F:RNA polymerase II transcription regulatory region sequence-specific DNA binding"/>
    <property type="evidence" value="ECO:0007669"/>
    <property type="project" value="InterPro"/>
</dbReference>
<evidence type="ECO:0000313" key="12">
    <source>
        <dbReference type="Proteomes" id="UP001408789"/>
    </source>
</evidence>
<keyword evidence="12" id="KW-1185">Reference proteome</keyword>
<dbReference type="CDD" id="cd00265">
    <property type="entry name" value="MADS_MEF2_like"/>
    <property type="match status" value="1"/>
</dbReference>
<evidence type="ECO:0000256" key="4">
    <source>
        <dbReference type="ARBA" id="ARBA00023163"/>
    </source>
</evidence>
<feature type="domain" description="K-box" evidence="10">
    <location>
        <begin position="122"/>
        <end position="212"/>
    </location>
</feature>
<dbReference type="PROSITE" id="PS50066">
    <property type="entry name" value="MADS_BOX_2"/>
    <property type="match status" value="1"/>
</dbReference>
<feature type="coiled-coil region" evidence="7">
    <location>
        <begin position="122"/>
        <end position="149"/>
    </location>
</feature>
<evidence type="ECO:0008006" key="13">
    <source>
        <dbReference type="Google" id="ProtNLM"/>
    </source>
</evidence>
<feature type="compositionally biased region" description="Basic and acidic residues" evidence="8">
    <location>
        <begin position="1"/>
        <end position="11"/>
    </location>
</feature>
<name>A0AAP0H1U5_9ASTR</name>
<dbReference type="PRINTS" id="PR00404">
    <property type="entry name" value="MADSDOMAIN"/>
</dbReference>
<protein>
    <recommendedName>
        <fullName evidence="13">MADS-box transcription factor</fullName>
    </recommendedName>
</protein>
<evidence type="ECO:0000256" key="8">
    <source>
        <dbReference type="SAM" id="MobiDB-lite"/>
    </source>
</evidence>
<dbReference type="PROSITE" id="PS51297">
    <property type="entry name" value="K_BOX"/>
    <property type="match status" value="1"/>
</dbReference>
<keyword evidence="3" id="KW-0238">DNA-binding</keyword>
<feature type="region of interest" description="Disordered" evidence="8">
    <location>
        <begin position="1"/>
        <end position="42"/>
    </location>
</feature>
<evidence type="ECO:0000256" key="6">
    <source>
        <dbReference type="ARBA" id="ARBA00037260"/>
    </source>
</evidence>
<keyword evidence="2" id="KW-0805">Transcription regulation</keyword>
<dbReference type="EMBL" id="JBCNJP010000015">
    <property type="protein sequence ID" value="KAK9066810.1"/>
    <property type="molecule type" value="Genomic_DNA"/>
</dbReference>
<evidence type="ECO:0000259" key="9">
    <source>
        <dbReference type="PROSITE" id="PS50066"/>
    </source>
</evidence>
<dbReference type="InterPro" id="IPR033896">
    <property type="entry name" value="MEF2-like_N"/>
</dbReference>
<comment type="caution">
    <text evidence="11">The sequence shown here is derived from an EMBL/GenBank/DDBJ whole genome shotgun (WGS) entry which is preliminary data.</text>
</comment>
<evidence type="ECO:0000256" key="7">
    <source>
        <dbReference type="SAM" id="Coils"/>
    </source>
</evidence>
<dbReference type="GO" id="GO:0045944">
    <property type="term" value="P:positive regulation of transcription by RNA polymerase II"/>
    <property type="evidence" value="ECO:0007669"/>
    <property type="project" value="InterPro"/>
</dbReference>
<dbReference type="AlphaFoldDB" id="A0AAP0H1U5"/>
<accession>A0AAP0H1U5</accession>
<dbReference type="Pfam" id="PF00319">
    <property type="entry name" value="SRF-TF"/>
    <property type="match status" value="1"/>
</dbReference>
<keyword evidence="5" id="KW-0539">Nucleus</keyword>
<dbReference type="FunFam" id="3.40.1810.10:FF:000005">
    <property type="entry name" value="MADS-box transcription factor 21"/>
    <property type="match status" value="1"/>
</dbReference>
<comment type="function">
    <text evidence="6">Probable transcription factor.</text>
</comment>
<dbReference type="PROSITE" id="PS00350">
    <property type="entry name" value="MADS_BOX_1"/>
    <property type="match status" value="1"/>
</dbReference>
<dbReference type="Gene3D" id="3.40.1810.10">
    <property type="entry name" value="Transcription factor, MADS-box"/>
    <property type="match status" value="1"/>
</dbReference>
<dbReference type="SMART" id="SM00432">
    <property type="entry name" value="MADS"/>
    <property type="match status" value="1"/>
</dbReference>
<dbReference type="GO" id="GO:0005634">
    <property type="term" value="C:nucleus"/>
    <property type="evidence" value="ECO:0007669"/>
    <property type="project" value="UniProtKB-SubCell"/>
</dbReference>
<feature type="domain" description="MADS-box" evidence="9">
    <location>
        <begin position="36"/>
        <end position="96"/>
    </location>
</feature>
<evidence type="ECO:0000256" key="2">
    <source>
        <dbReference type="ARBA" id="ARBA00023015"/>
    </source>
</evidence>
<comment type="subcellular location">
    <subcellularLocation>
        <location evidence="1">Nucleus</location>
    </subcellularLocation>
</comment>
<evidence type="ECO:0000259" key="10">
    <source>
        <dbReference type="PROSITE" id="PS51297"/>
    </source>
</evidence>
<gene>
    <name evidence="11" type="ORF">SSX86_014133</name>
</gene>